<comment type="function">
    <text evidence="8">Toxic component of a toxin-antitoxin (TA) system. An RNase.</text>
</comment>
<keyword evidence="4 8" id="KW-0479">Metal-binding</keyword>
<keyword evidence="2 8" id="KW-1277">Toxin-antitoxin system</keyword>
<comment type="similarity">
    <text evidence="7 8">Belongs to the PINc/VapC protein family.</text>
</comment>
<feature type="domain" description="PIN" evidence="9">
    <location>
        <begin position="3"/>
        <end position="123"/>
    </location>
</feature>
<evidence type="ECO:0000256" key="4">
    <source>
        <dbReference type="ARBA" id="ARBA00022723"/>
    </source>
</evidence>
<feature type="binding site" evidence="8">
    <location>
        <position position="6"/>
    </location>
    <ligand>
        <name>Mg(2+)</name>
        <dbReference type="ChEBI" id="CHEBI:18420"/>
    </ligand>
</feature>
<organism evidence="10">
    <name type="scientific">uncultured Thermomicrobiales bacterium</name>
    <dbReference type="NCBI Taxonomy" id="1645740"/>
    <lineage>
        <taxon>Bacteria</taxon>
        <taxon>Pseudomonadati</taxon>
        <taxon>Thermomicrobiota</taxon>
        <taxon>Thermomicrobia</taxon>
        <taxon>Thermomicrobiales</taxon>
        <taxon>environmental samples</taxon>
    </lineage>
</organism>
<dbReference type="Gene3D" id="3.40.50.1010">
    <property type="entry name" value="5'-nuclease"/>
    <property type="match status" value="1"/>
</dbReference>
<feature type="binding site" evidence="8">
    <location>
        <position position="97"/>
    </location>
    <ligand>
        <name>Mg(2+)</name>
        <dbReference type="ChEBI" id="CHEBI:18420"/>
    </ligand>
</feature>
<dbReference type="GO" id="GO:0004540">
    <property type="term" value="F:RNA nuclease activity"/>
    <property type="evidence" value="ECO:0007669"/>
    <property type="project" value="InterPro"/>
</dbReference>
<protein>
    <recommendedName>
        <fullName evidence="8">Ribonuclease VapC</fullName>
        <shortName evidence="8">RNase VapC</shortName>
        <ecNumber evidence="8">3.1.-.-</ecNumber>
    </recommendedName>
    <alternativeName>
        <fullName evidence="8">Toxin VapC</fullName>
    </alternativeName>
</protein>
<comment type="cofactor">
    <cofactor evidence="1 8">
        <name>Mg(2+)</name>
        <dbReference type="ChEBI" id="CHEBI:18420"/>
    </cofactor>
</comment>
<dbReference type="InterPro" id="IPR029060">
    <property type="entry name" value="PIN-like_dom_sf"/>
</dbReference>
<dbReference type="Pfam" id="PF01850">
    <property type="entry name" value="PIN"/>
    <property type="match status" value="1"/>
</dbReference>
<dbReference type="AlphaFoldDB" id="A0A6J4US22"/>
<dbReference type="HAMAP" id="MF_00265">
    <property type="entry name" value="VapC_Nob1"/>
    <property type="match status" value="1"/>
</dbReference>
<dbReference type="PANTHER" id="PTHR33653">
    <property type="entry name" value="RIBONUCLEASE VAPC2"/>
    <property type="match status" value="1"/>
</dbReference>
<dbReference type="EC" id="3.1.-.-" evidence="8"/>
<dbReference type="CDD" id="cd09881">
    <property type="entry name" value="PIN_VapC4-5_FitB-like"/>
    <property type="match status" value="1"/>
</dbReference>
<keyword evidence="6 8" id="KW-0460">Magnesium</keyword>
<dbReference type="EMBL" id="CADCWF010000130">
    <property type="protein sequence ID" value="CAA9555017.1"/>
    <property type="molecule type" value="Genomic_DNA"/>
</dbReference>
<evidence type="ECO:0000256" key="8">
    <source>
        <dbReference type="HAMAP-Rule" id="MF_00265"/>
    </source>
</evidence>
<evidence type="ECO:0000256" key="2">
    <source>
        <dbReference type="ARBA" id="ARBA00022649"/>
    </source>
</evidence>
<keyword evidence="8" id="KW-0800">Toxin</keyword>
<dbReference type="GO" id="GO:0000287">
    <property type="term" value="F:magnesium ion binding"/>
    <property type="evidence" value="ECO:0007669"/>
    <property type="project" value="UniProtKB-UniRule"/>
</dbReference>
<keyword evidence="5 8" id="KW-0378">Hydrolase</keyword>
<dbReference type="GO" id="GO:0016787">
    <property type="term" value="F:hydrolase activity"/>
    <property type="evidence" value="ECO:0007669"/>
    <property type="project" value="UniProtKB-KW"/>
</dbReference>
<dbReference type="InterPro" id="IPR022907">
    <property type="entry name" value="VapC_family"/>
</dbReference>
<sequence length="131" mass="14382">MRYLVDSDWLVDALIGIPAAVDLLDHLSAEGTGVSIVSYGELFEGAVGAPDPGESVIRHRAFLDRFAALPLSDPIMKRFARTRALLRASGLLIPDLDRLIGATAVHHGLTLVSRNRRHFERIPDVKLYQLG</sequence>
<evidence type="ECO:0000256" key="6">
    <source>
        <dbReference type="ARBA" id="ARBA00022842"/>
    </source>
</evidence>
<evidence type="ECO:0000256" key="7">
    <source>
        <dbReference type="ARBA" id="ARBA00038093"/>
    </source>
</evidence>
<proteinExistence type="inferred from homology"/>
<dbReference type="InterPro" id="IPR050556">
    <property type="entry name" value="Type_II_TA_system_RNase"/>
</dbReference>
<evidence type="ECO:0000256" key="3">
    <source>
        <dbReference type="ARBA" id="ARBA00022722"/>
    </source>
</evidence>
<dbReference type="GO" id="GO:0090729">
    <property type="term" value="F:toxin activity"/>
    <property type="evidence" value="ECO:0007669"/>
    <property type="project" value="UniProtKB-KW"/>
</dbReference>
<dbReference type="SUPFAM" id="SSF88723">
    <property type="entry name" value="PIN domain-like"/>
    <property type="match status" value="1"/>
</dbReference>
<evidence type="ECO:0000313" key="10">
    <source>
        <dbReference type="EMBL" id="CAA9555017.1"/>
    </source>
</evidence>
<gene>
    <name evidence="8" type="primary">vapC</name>
    <name evidence="10" type="ORF">AVDCRST_MAG59-2087</name>
</gene>
<keyword evidence="3 8" id="KW-0540">Nuclease</keyword>
<evidence type="ECO:0000256" key="5">
    <source>
        <dbReference type="ARBA" id="ARBA00022801"/>
    </source>
</evidence>
<dbReference type="InterPro" id="IPR002716">
    <property type="entry name" value="PIN_dom"/>
</dbReference>
<name>A0A6J4US22_9BACT</name>
<evidence type="ECO:0000256" key="1">
    <source>
        <dbReference type="ARBA" id="ARBA00001946"/>
    </source>
</evidence>
<evidence type="ECO:0000259" key="9">
    <source>
        <dbReference type="Pfam" id="PF01850"/>
    </source>
</evidence>
<reference evidence="10" key="1">
    <citation type="submission" date="2020-02" db="EMBL/GenBank/DDBJ databases">
        <authorList>
            <person name="Meier V. D."/>
        </authorList>
    </citation>
    <scope>NUCLEOTIDE SEQUENCE</scope>
    <source>
        <strain evidence="10">AVDCRST_MAG59</strain>
    </source>
</reference>
<accession>A0A6J4US22</accession>
<dbReference type="PANTHER" id="PTHR33653:SF1">
    <property type="entry name" value="RIBONUCLEASE VAPC2"/>
    <property type="match status" value="1"/>
</dbReference>